<accession>A0A1A8XKC5</accession>
<protein>
    <submittedName>
        <fullName evidence="1">Uncharacterized protein</fullName>
    </submittedName>
</protein>
<dbReference type="Proteomes" id="UP000199600">
    <property type="component" value="Unassembled WGS sequence"/>
</dbReference>
<dbReference type="EMBL" id="FLQY01000033">
    <property type="protein sequence ID" value="SBT04393.1"/>
    <property type="molecule type" value="Genomic_DNA"/>
</dbReference>
<evidence type="ECO:0000313" key="2">
    <source>
        <dbReference type="Proteomes" id="UP000199600"/>
    </source>
</evidence>
<dbReference type="AlphaFoldDB" id="A0A1A8XKC5"/>
<keyword evidence="2" id="KW-1185">Reference proteome</keyword>
<reference evidence="1 2" key="1">
    <citation type="submission" date="2016-06" db="EMBL/GenBank/DDBJ databases">
        <authorList>
            <person name="Kjaerup R.B."/>
            <person name="Dalgaard T.S."/>
            <person name="Juul-Madsen H.R."/>
        </authorList>
    </citation>
    <scope>NUCLEOTIDE SEQUENCE [LARGE SCALE GENOMIC DNA]</scope>
    <source>
        <strain evidence="1">2</strain>
    </source>
</reference>
<proteinExistence type="predicted"/>
<organism evidence="1 2">
    <name type="scientific">Candidatus Propionivibrio aalborgensis</name>
    <dbReference type="NCBI Taxonomy" id="1860101"/>
    <lineage>
        <taxon>Bacteria</taxon>
        <taxon>Pseudomonadati</taxon>
        <taxon>Pseudomonadota</taxon>
        <taxon>Betaproteobacteria</taxon>
        <taxon>Rhodocyclales</taxon>
        <taxon>Rhodocyclaceae</taxon>
        <taxon>Propionivibrio</taxon>
    </lineage>
</organism>
<evidence type="ECO:0000313" key="1">
    <source>
        <dbReference type="EMBL" id="SBT04393.1"/>
    </source>
</evidence>
<gene>
    <name evidence="1" type="ORF">PROAA_1280002</name>
</gene>
<name>A0A1A8XKC5_9RHOO</name>
<sequence>MVLPKLLEQYKHLCYRVFMKIVLKTPPVIITTIPKMVG</sequence>